<comment type="function">
    <text evidence="7">Catalyzes the 6-electron oxidation of protoporphyrinogen IX to form protoporphyrin IX; under anaerobic conditions uses menaquinone as an electron acceptor, under aerobic conditions uses ubiquinone as an electron acceptor.</text>
</comment>
<comment type="similarity">
    <text evidence="7">Belongs to the HemG family.</text>
</comment>
<keyword evidence="7" id="KW-1003">Cell membrane</keyword>
<dbReference type="GO" id="GO:0006782">
    <property type="term" value="P:protoporphyrinogen IX biosynthetic process"/>
    <property type="evidence" value="ECO:0007669"/>
    <property type="project" value="UniProtKB-UniRule"/>
</dbReference>
<evidence type="ECO:0000313" key="10">
    <source>
        <dbReference type="Proteomes" id="UP000711391"/>
    </source>
</evidence>
<reference evidence="9" key="1">
    <citation type="submission" date="2020-10" db="EMBL/GenBank/DDBJ databases">
        <title>Microbiome of the Black Sea water column analyzed by genome centric metagenomics.</title>
        <authorList>
            <person name="Cabello-Yeves P.J."/>
            <person name="Callieri C."/>
            <person name="Picazo A."/>
            <person name="Mehrshad M."/>
            <person name="Haro-Moreno J.M."/>
            <person name="Roda-Garcia J."/>
            <person name="Dzembekova N."/>
            <person name="Slabakova V."/>
            <person name="Slabakova N."/>
            <person name="Moncheva S."/>
            <person name="Rodriguez-Valera F."/>
        </authorList>
    </citation>
    <scope>NUCLEOTIDE SEQUENCE</scope>
    <source>
        <strain evidence="9">BS307-5m-G50</strain>
    </source>
</reference>
<comment type="catalytic activity">
    <reaction evidence="7">
        <text>protoporphyrinogen IX + 3 a ubiquinone = protoporphyrin IX + 3 a ubiquinol</text>
        <dbReference type="Rhea" id="RHEA:63936"/>
        <dbReference type="Rhea" id="RHEA-COMP:9565"/>
        <dbReference type="Rhea" id="RHEA-COMP:9566"/>
        <dbReference type="ChEBI" id="CHEBI:16389"/>
        <dbReference type="ChEBI" id="CHEBI:17976"/>
        <dbReference type="ChEBI" id="CHEBI:57306"/>
        <dbReference type="ChEBI" id="CHEBI:57307"/>
    </reaction>
</comment>
<accession>A0A937IC20</accession>
<comment type="catalytic activity">
    <reaction evidence="7">
        <text>protoporphyrinogen IX + 3 a menaquinone = protoporphyrin IX + 3 a menaquinol</text>
        <dbReference type="Rhea" id="RHEA:27409"/>
        <dbReference type="Rhea" id="RHEA-COMP:9537"/>
        <dbReference type="Rhea" id="RHEA-COMP:9539"/>
        <dbReference type="ChEBI" id="CHEBI:16374"/>
        <dbReference type="ChEBI" id="CHEBI:18151"/>
        <dbReference type="ChEBI" id="CHEBI:57306"/>
        <dbReference type="ChEBI" id="CHEBI:57307"/>
        <dbReference type="EC" id="1.3.5.3"/>
    </reaction>
</comment>
<keyword evidence="1 7" id="KW-0285">Flavoprotein</keyword>
<dbReference type="NCBIfam" id="NF008316">
    <property type="entry name" value="PRK11104.1"/>
    <property type="match status" value="1"/>
</dbReference>
<sequence>MKEYLIVYSTTDGQTLKICEKIAGILNSKFNTKIVSIEDMKDLDINHYENILIGASIRYGKHKPELYSFIKENLYFLTKAKAAFFSVNVVARKPEKNKPETNPYIQKFLTLSNWTPFHIGVFAGKIDYPKYRFIDRFMIRLIMWITNGPTDTKNTYEFTNWDAVNEFAKKISM</sequence>
<dbReference type="InterPro" id="IPR044264">
    <property type="entry name" value="HemG"/>
</dbReference>
<comment type="cofactor">
    <cofactor evidence="7">
        <name>FMN</name>
        <dbReference type="ChEBI" id="CHEBI:58210"/>
    </cofactor>
    <text evidence="7">Binds 1 FMN non-covalently per subunit.</text>
</comment>
<name>A0A937IC20_9GAMM</name>
<dbReference type="Gene3D" id="3.40.50.360">
    <property type="match status" value="1"/>
</dbReference>
<evidence type="ECO:0000256" key="1">
    <source>
        <dbReference type="ARBA" id="ARBA00022630"/>
    </source>
</evidence>
<keyword evidence="5" id="KW-0472">Membrane</keyword>
<dbReference type="PANTHER" id="PTHR38030">
    <property type="entry name" value="PROTOPORPHYRINOGEN IX DEHYDROGENASE [MENAQUINONE]"/>
    <property type="match status" value="1"/>
</dbReference>
<dbReference type="InterPro" id="IPR052200">
    <property type="entry name" value="Protoporphyrinogen_IX_DH"/>
</dbReference>
<dbReference type="GO" id="GO:0010181">
    <property type="term" value="F:FMN binding"/>
    <property type="evidence" value="ECO:0007669"/>
    <property type="project" value="UniProtKB-UniRule"/>
</dbReference>
<evidence type="ECO:0000256" key="2">
    <source>
        <dbReference type="ARBA" id="ARBA00022643"/>
    </source>
</evidence>
<keyword evidence="2 7" id="KW-0288">FMN</keyword>
<dbReference type="EMBL" id="JADHQD010000017">
    <property type="protein sequence ID" value="MBL6818433.1"/>
    <property type="molecule type" value="Genomic_DNA"/>
</dbReference>
<dbReference type="GO" id="GO:0070819">
    <property type="term" value="F:menaquinone-dependent protoporphyrinogen oxidase activity"/>
    <property type="evidence" value="ECO:0007669"/>
    <property type="project" value="UniProtKB-UniRule"/>
</dbReference>
<dbReference type="InterPro" id="IPR026816">
    <property type="entry name" value="Flavodoxin_dom"/>
</dbReference>
<dbReference type="Pfam" id="PF12724">
    <property type="entry name" value="Flavodoxin_5"/>
    <property type="match status" value="1"/>
</dbReference>
<evidence type="ECO:0000259" key="8">
    <source>
        <dbReference type="Pfam" id="PF12724"/>
    </source>
</evidence>
<dbReference type="GO" id="GO:0004729">
    <property type="term" value="F:oxygen-dependent protoporphyrinogen oxidase activity"/>
    <property type="evidence" value="ECO:0007669"/>
    <property type="project" value="InterPro"/>
</dbReference>
<dbReference type="HAMAP" id="MF_00853">
    <property type="entry name" value="HemG"/>
    <property type="match status" value="1"/>
</dbReference>
<evidence type="ECO:0000256" key="3">
    <source>
        <dbReference type="ARBA" id="ARBA00022741"/>
    </source>
</evidence>
<comment type="caution">
    <text evidence="9">The sequence shown here is derived from an EMBL/GenBank/DDBJ whole genome shotgun (WGS) entry which is preliminary data.</text>
</comment>
<organism evidence="9 10">
    <name type="scientific">SAR86 cluster bacterium</name>
    <dbReference type="NCBI Taxonomy" id="2030880"/>
    <lineage>
        <taxon>Bacteria</taxon>
        <taxon>Pseudomonadati</taxon>
        <taxon>Pseudomonadota</taxon>
        <taxon>Gammaproteobacteria</taxon>
        <taxon>SAR86 cluster</taxon>
    </lineage>
</organism>
<comment type="catalytic activity">
    <reaction evidence="7">
        <text>protoporphyrinogen IX + 3 a quinone = protoporphyrin IX + 3 a quinol</text>
        <dbReference type="Rhea" id="RHEA:65032"/>
        <dbReference type="ChEBI" id="CHEBI:24646"/>
        <dbReference type="ChEBI" id="CHEBI:57306"/>
        <dbReference type="ChEBI" id="CHEBI:57307"/>
        <dbReference type="ChEBI" id="CHEBI:132124"/>
        <dbReference type="EC" id="1.3.5.3"/>
    </reaction>
</comment>
<evidence type="ECO:0000256" key="6">
    <source>
        <dbReference type="ARBA" id="ARBA00023244"/>
    </source>
</evidence>
<evidence type="ECO:0000256" key="7">
    <source>
        <dbReference type="HAMAP-Rule" id="MF_00853"/>
    </source>
</evidence>
<proteinExistence type="inferred from homology"/>
<evidence type="ECO:0000256" key="5">
    <source>
        <dbReference type="ARBA" id="ARBA00023136"/>
    </source>
</evidence>
<feature type="domain" description="Flavodoxin" evidence="8">
    <location>
        <begin position="5"/>
        <end position="152"/>
    </location>
</feature>
<protein>
    <recommendedName>
        <fullName evidence="7">Protoporphyrinogen IX dehydrogenase [quinone]</fullName>
        <ecNumber evidence="7">1.3.5.3</ecNumber>
    </recommendedName>
    <alternativeName>
        <fullName evidence="7">Protoporphyrinogen IX dehydrogenase [menaquinone]</fullName>
    </alternativeName>
    <alternativeName>
        <fullName evidence="7">Protoporphyrinogen IX dehydrogenase [ubiquinone]</fullName>
    </alternativeName>
    <alternativeName>
        <fullName evidence="7">Protoporphyrinogen oxidase</fullName>
        <shortName evidence="7">PPO</shortName>
    </alternativeName>
</protein>
<gene>
    <name evidence="7 9" type="primary">hemG</name>
    <name evidence="9" type="ORF">ISQ64_03400</name>
</gene>
<dbReference type="EC" id="1.3.5.3" evidence="7"/>
<evidence type="ECO:0000313" key="9">
    <source>
        <dbReference type="EMBL" id="MBL6818433.1"/>
    </source>
</evidence>
<comment type="subcellular location">
    <subcellularLocation>
        <location evidence="7">Cell membrane</location>
        <topology evidence="7">Peripheral membrane protein</topology>
    </subcellularLocation>
</comment>
<dbReference type="Proteomes" id="UP000711391">
    <property type="component" value="Unassembled WGS sequence"/>
</dbReference>
<dbReference type="AlphaFoldDB" id="A0A937IC20"/>
<keyword evidence="3 7" id="KW-0547">Nucleotide-binding</keyword>
<evidence type="ECO:0000256" key="4">
    <source>
        <dbReference type="ARBA" id="ARBA00023002"/>
    </source>
</evidence>
<comment type="pathway">
    <text evidence="7">Porphyrin-containing compound metabolism; protoporphyrin-IX biosynthesis; protoporphyrin-IX from protoporphyrinogen-IX: step 1/1.</text>
</comment>
<keyword evidence="6 7" id="KW-0627">Porphyrin biosynthesis</keyword>
<dbReference type="InterPro" id="IPR029039">
    <property type="entry name" value="Flavoprotein-like_sf"/>
</dbReference>
<dbReference type="PANTHER" id="PTHR38030:SF2">
    <property type="entry name" value="PROTOPORPHYRINOGEN IX DEHYDROGENASE [QUINONE]"/>
    <property type="match status" value="1"/>
</dbReference>
<dbReference type="SUPFAM" id="SSF52218">
    <property type="entry name" value="Flavoproteins"/>
    <property type="match status" value="1"/>
</dbReference>
<dbReference type="GO" id="GO:0005886">
    <property type="term" value="C:plasma membrane"/>
    <property type="evidence" value="ECO:0007669"/>
    <property type="project" value="UniProtKB-SubCell"/>
</dbReference>
<keyword evidence="4 7" id="KW-0560">Oxidoreductase</keyword>